<evidence type="ECO:0000256" key="1">
    <source>
        <dbReference type="SAM" id="SignalP"/>
    </source>
</evidence>
<name>A0A1X7UU61_AMPQE</name>
<keyword evidence="1" id="KW-0732">Signal</keyword>
<reference evidence="2" key="1">
    <citation type="submission" date="2017-05" db="UniProtKB">
        <authorList>
            <consortium name="EnsemblMetazoa"/>
        </authorList>
    </citation>
    <scope>IDENTIFICATION</scope>
</reference>
<feature type="chain" id="PRO_5012824142" description="Ig-like domain-containing protein" evidence="1">
    <location>
        <begin position="21"/>
        <end position="209"/>
    </location>
</feature>
<evidence type="ECO:0008006" key="3">
    <source>
        <dbReference type="Google" id="ProtNLM"/>
    </source>
</evidence>
<protein>
    <recommendedName>
        <fullName evidence="3">Ig-like domain-containing protein</fullName>
    </recommendedName>
</protein>
<sequence length="209" mass="22462">MIKNRLGLTVSFLLILLVDGADISVGPTSVTVPIYETASFTCEGTGNELNWLVGGFTLTESVKQQRNISFTDPGSGPGNLSSVLTISGLPVNDGLQIGCQIISYQPFKQVFSGGTLTIRGISPVEDIQWSNDDQFLSWSPPSFYSNDIPVPRGAVATYNVLVNGISATNTTDTSVWLNTTKLPCTNVTVSISVSVVKYISKEKEESFIE</sequence>
<evidence type="ECO:0000313" key="2">
    <source>
        <dbReference type="EnsemblMetazoa" id="Aqu2.1.31206_001"/>
    </source>
</evidence>
<dbReference type="EnsemblMetazoa" id="Aqu2.1.31206_001">
    <property type="protein sequence ID" value="Aqu2.1.31206_001"/>
    <property type="gene ID" value="Aqu2.1.31206"/>
</dbReference>
<dbReference type="SUPFAM" id="SSF48726">
    <property type="entry name" value="Immunoglobulin"/>
    <property type="match status" value="1"/>
</dbReference>
<accession>A0A1X7UU61</accession>
<proteinExistence type="predicted"/>
<feature type="signal peptide" evidence="1">
    <location>
        <begin position="1"/>
        <end position="20"/>
    </location>
</feature>
<organism evidence="2">
    <name type="scientific">Amphimedon queenslandica</name>
    <name type="common">Sponge</name>
    <dbReference type="NCBI Taxonomy" id="400682"/>
    <lineage>
        <taxon>Eukaryota</taxon>
        <taxon>Metazoa</taxon>
        <taxon>Porifera</taxon>
        <taxon>Demospongiae</taxon>
        <taxon>Heteroscleromorpha</taxon>
        <taxon>Haplosclerida</taxon>
        <taxon>Niphatidae</taxon>
        <taxon>Amphimedon</taxon>
    </lineage>
</organism>
<dbReference type="InterPro" id="IPR036179">
    <property type="entry name" value="Ig-like_dom_sf"/>
</dbReference>
<dbReference type="AlphaFoldDB" id="A0A1X7UU61"/>
<dbReference type="InParanoid" id="A0A1X7UU61"/>